<gene>
    <name evidence="7" type="ORF">JK636_16160</name>
</gene>
<evidence type="ECO:0000256" key="1">
    <source>
        <dbReference type="ARBA" id="ARBA00004141"/>
    </source>
</evidence>
<feature type="transmembrane region" description="Helical" evidence="6">
    <location>
        <begin position="99"/>
        <end position="117"/>
    </location>
</feature>
<dbReference type="EMBL" id="JAESWC010000014">
    <property type="protein sequence ID" value="MBL4937263.1"/>
    <property type="molecule type" value="Genomic_DNA"/>
</dbReference>
<dbReference type="PANTHER" id="PTHR30238">
    <property type="entry name" value="MEMBRANE BOUND PREDICTED REDOX MODULATOR"/>
    <property type="match status" value="1"/>
</dbReference>
<name>A0ABS1TD26_9CLOT</name>
<organism evidence="7 8">
    <name type="scientific">Clostridium rhizosphaerae</name>
    <dbReference type="NCBI Taxonomy" id="2803861"/>
    <lineage>
        <taxon>Bacteria</taxon>
        <taxon>Bacillati</taxon>
        <taxon>Bacillota</taxon>
        <taxon>Clostridia</taxon>
        <taxon>Eubacteriales</taxon>
        <taxon>Clostridiaceae</taxon>
        <taxon>Clostridium</taxon>
    </lineage>
</organism>
<dbReference type="RefSeq" id="WP_202750017.1">
    <property type="nucleotide sequence ID" value="NZ_JAESWC010000014.1"/>
</dbReference>
<evidence type="ECO:0000256" key="3">
    <source>
        <dbReference type="ARBA" id="ARBA00022692"/>
    </source>
</evidence>
<feature type="transmembrane region" description="Helical" evidence="6">
    <location>
        <begin position="71"/>
        <end position="93"/>
    </location>
</feature>
<sequence length="287" mass="32317">MNTKNALKWVIFWIAAALIFNTGIYFTLGEQKAIEFLGGYVIEKSLSLDNLFLFLLVFGSFGVSEKHQRRILNYGIIGALVLRFIFVILGVTIVSKFHWVLYIFGAILIFSGLKMLLKPENDDAENFKENKLIKLVNKVIPVTDKLHGEKFFVRINKTLYATPLFAILVLIEGTDIIFAIDSIPAIFSISTDPFIVYTSNIFAILGLRSLYFLLAGINNTFKYVKHGVALILVFTGIKLSILFFHVEIPVALSVGIIFAILIASILISIIARKRENLNKADTKNEYI</sequence>
<keyword evidence="3 6" id="KW-0812">Transmembrane</keyword>
<feature type="transmembrane region" description="Helical" evidence="6">
    <location>
        <begin position="46"/>
        <end position="64"/>
    </location>
</feature>
<feature type="transmembrane region" description="Helical" evidence="6">
    <location>
        <begin position="194"/>
        <end position="214"/>
    </location>
</feature>
<evidence type="ECO:0000313" key="8">
    <source>
        <dbReference type="Proteomes" id="UP000632377"/>
    </source>
</evidence>
<dbReference type="Proteomes" id="UP000632377">
    <property type="component" value="Unassembled WGS sequence"/>
</dbReference>
<feature type="transmembrane region" description="Helical" evidence="6">
    <location>
        <begin position="250"/>
        <end position="271"/>
    </location>
</feature>
<keyword evidence="5 6" id="KW-0472">Membrane</keyword>
<dbReference type="InterPro" id="IPR005496">
    <property type="entry name" value="Integral_membrane_TerC"/>
</dbReference>
<evidence type="ECO:0000256" key="4">
    <source>
        <dbReference type="ARBA" id="ARBA00022989"/>
    </source>
</evidence>
<proteinExistence type="inferred from homology"/>
<comment type="caution">
    <text evidence="7">The sequence shown here is derived from an EMBL/GenBank/DDBJ whole genome shotgun (WGS) entry which is preliminary data.</text>
</comment>
<accession>A0ABS1TD26</accession>
<evidence type="ECO:0000256" key="6">
    <source>
        <dbReference type="SAM" id="Phobius"/>
    </source>
</evidence>
<evidence type="ECO:0000256" key="2">
    <source>
        <dbReference type="ARBA" id="ARBA00007511"/>
    </source>
</evidence>
<evidence type="ECO:0000313" key="7">
    <source>
        <dbReference type="EMBL" id="MBL4937263.1"/>
    </source>
</evidence>
<keyword evidence="8" id="KW-1185">Reference proteome</keyword>
<dbReference type="NCBIfam" id="TIGR03718">
    <property type="entry name" value="R_switched_Alx"/>
    <property type="match status" value="1"/>
</dbReference>
<dbReference type="PANTHER" id="PTHR30238:SF0">
    <property type="entry name" value="THYLAKOID MEMBRANE PROTEIN TERC, CHLOROPLASTIC"/>
    <property type="match status" value="1"/>
</dbReference>
<protein>
    <submittedName>
        <fullName evidence="7">TerC/Alx family metal homeostasis membrane protein</fullName>
    </submittedName>
</protein>
<feature type="transmembrane region" description="Helical" evidence="6">
    <location>
        <begin position="7"/>
        <end position="26"/>
    </location>
</feature>
<comment type="similarity">
    <text evidence="2">Belongs to the TerC family.</text>
</comment>
<keyword evidence="4 6" id="KW-1133">Transmembrane helix</keyword>
<evidence type="ECO:0000256" key="5">
    <source>
        <dbReference type="ARBA" id="ARBA00023136"/>
    </source>
</evidence>
<reference evidence="7 8" key="1">
    <citation type="submission" date="2021-01" db="EMBL/GenBank/DDBJ databases">
        <title>Genome public.</title>
        <authorList>
            <person name="Liu C."/>
            <person name="Sun Q."/>
        </authorList>
    </citation>
    <scope>NUCLEOTIDE SEQUENCE [LARGE SCALE GENOMIC DNA]</scope>
    <source>
        <strain evidence="7 8">YIM B02515</strain>
    </source>
</reference>
<dbReference type="InterPro" id="IPR022369">
    <property type="entry name" value="Integral_membrane_TerC_rswitch"/>
</dbReference>
<comment type="subcellular location">
    <subcellularLocation>
        <location evidence="1">Membrane</location>
        <topology evidence="1">Multi-pass membrane protein</topology>
    </subcellularLocation>
</comment>
<feature type="transmembrane region" description="Helical" evidence="6">
    <location>
        <begin position="164"/>
        <end position="188"/>
    </location>
</feature>
<feature type="transmembrane region" description="Helical" evidence="6">
    <location>
        <begin position="226"/>
        <end position="244"/>
    </location>
</feature>
<dbReference type="Pfam" id="PF03741">
    <property type="entry name" value="TerC"/>
    <property type="match status" value="1"/>
</dbReference>